<dbReference type="AlphaFoldDB" id="A0A803QSG8"/>
<organism evidence="1 2">
    <name type="scientific">Cannabis sativa</name>
    <name type="common">Hemp</name>
    <name type="synonym">Marijuana</name>
    <dbReference type="NCBI Taxonomy" id="3483"/>
    <lineage>
        <taxon>Eukaryota</taxon>
        <taxon>Viridiplantae</taxon>
        <taxon>Streptophyta</taxon>
        <taxon>Embryophyta</taxon>
        <taxon>Tracheophyta</taxon>
        <taxon>Spermatophyta</taxon>
        <taxon>Magnoliopsida</taxon>
        <taxon>eudicotyledons</taxon>
        <taxon>Gunneridae</taxon>
        <taxon>Pentapetalae</taxon>
        <taxon>rosids</taxon>
        <taxon>fabids</taxon>
        <taxon>Rosales</taxon>
        <taxon>Cannabaceae</taxon>
        <taxon>Cannabis</taxon>
    </lineage>
</organism>
<protein>
    <submittedName>
        <fullName evidence="1">Uncharacterized protein</fullName>
    </submittedName>
</protein>
<proteinExistence type="predicted"/>
<reference evidence="1" key="1">
    <citation type="submission" date="2021-03" db="UniProtKB">
        <authorList>
            <consortium name="EnsemblPlants"/>
        </authorList>
    </citation>
    <scope>IDENTIFICATION</scope>
</reference>
<evidence type="ECO:0000313" key="2">
    <source>
        <dbReference type="Proteomes" id="UP000596661"/>
    </source>
</evidence>
<dbReference type="EnsemblPlants" id="evm.model.ctgX49.1">
    <property type="protein sequence ID" value="cds.evm.model.ctgX49.1"/>
    <property type="gene ID" value="evm.TU.ctgX49.1"/>
</dbReference>
<evidence type="ECO:0000313" key="1">
    <source>
        <dbReference type="EnsemblPlants" id="cds.evm.model.ctgX49.1"/>
    </source>
</evidence>
<dbReference type="Proteomes" id="UP000596661">
    <property type="component" value="Unassembled WGS sequence"/>
</dbReference>
<dbReference type="Gramene" id="evm.model.ctgX49.1">
    <property type="protein sequence ID" value="cds.evm.model.ctgX49.1"/>
    <property type="gene ID" value="evm.TU.ctgX49.1"/>
</dbReference>
<sequence length="108" mass="12500">SKELDLLRKQNTLLQDGIKKLKLDVTSKDKDIKDLGKAKEQAEEKLPDFDFAILGADAVEIADAFHAIIALLRPEDLRKSFPRGSWRMWRKCGWCYKKVMRQSQHSDL</sequence>
<accession>A0A803QSG8</accession>
<keyword evidence="2" id="KW-1185">Reference proteome</keyword>
<name>A0A803QSG8_CANSA</name>